<accession>A0ABQ4RZZ1</accession>
<evidence type="ECO:0000313" key="1">
    <source>
        <dbReference type="EMBL" id="GJD95779.1"/>
    </source>
</evidence>
<name>A0ABQ4RZZ1_9HYPH</name>
<dbReference type="EMBL" id="BPQP01000046">
    <property type="protein sequence ID" value="GJD95779.1"/>
    <property type="molecule type" value="Genomic_DNA"/>
</dbReference>
<gene>
    <name evidence="1" type="ORF">OCOJLMKI_2993</name>
</gene>
<proteinExistence type="predicted"/>
<sequence>MLWYKYAGCLKECLAGTYEGVSGIVIDKPVCCFHETGQISKKERSKAMYLRAKLRKAGVLDVLLLRKAVQKLTKREFG</sequence>
<organism evidence="1 2">
    <name type="scientific">Methylobacterium iners</name>
    <dbReference type="NCBI Taxonomy" id="418707"/>
    <lineage>
        <taxon>Bacteria</taxon>
        <taxon>Pseudomonadati</taxon>
        <taxon>Pseudomonadota</taxon>
        <taxon>Alphaproteobacteria</taxon>
        <taxon>Hyphomicrobiales</taxon>
        <taxon>Methylobacteriaceae</taxon>
        <taxon>Methylobacterium</taxon>
    </lineage>
</organism>
<reference evidence="1" key="2">
    <citation type="submission" date="2021-08" db="EMBL/GenBank/DDBJ databases">
        <authorList>
            <person name="Tani A."/>
            <person name="Ola A."/>
            <person name="Ogura Y."/>
            <person name="Katsura K."/>
            <person name="Hayashi T."/>
        </authorList>
    </citation>
    <scope>NUCLEOTIDE SEQUENCE</scope>
    <source>
        <strain evidence="1">DSM 19015</strain>
    </source>
</reference>
<reference evidence="1" key="1">
    <citation type="journal article" date="2021" name="Front. Microbiol.">
        <title>Comprehensive Comparative Genomics and Phenotyping of Methylobacterium Species.</title>
        <authorList>
            <person name="Alessa O."/>
            <person name="Ogura Y."/>
            <person name="Fujitani Y."/>
            <person name="Takami H."/>
            <person name="Hayashi T."/>
            <person name="Sahin N."/>
            <person name="Tani A."/>
        </authorList>
    </citation>
    <scope>NUCLEOTIDE SEQUENCE</scope>
    <source>
        <strain evidence="1">DSM 19015</strain>
    </source>
</reference>
<comment type="caution">
    <text evidence="1">The sequence shown here is derived from an EMBL/GenBank/DDBJ whole genome shotgun (WGS) entry which is preliminary data.</text>
</comment>
<protein>
    <submittedName>
        <fullName evidence="1">Uncharacterized protein</fullName>
    </submittedName>
</protein>
<dbReference type="Proteomes" id="UP001055125">
    <property type="component" value="Unassembled WGS sequence"/>
</dbReference>
<evidence type="ECO:0000313" key="2">
    <source>
        <dbReference type="Proteomes" id="UP001055125"/>
    </source>
</evidence>
<keyword evidence="2" id="KW-1185">Reference proteome</keyword>